<dbReference type="SUPFAM" id="SSF52200">
    <property type="entry name" value="Toll/Interleukin receptor TIR domain"/>
    <property type="match status" value="1"/>
</dbReference>
<accession>A0AAD8TCU2</accession>
<feature type="domain" description="TIR" evidence="2">
    <location>
        <begin position="56"/>
        <end position="183"/>
    </location>
</feature>
<dbReference type="PROSITE" id="PS50104">
    <property type="entry name" value="TIR"/>
    <property type="match status" value="1"/>
</dbReference>
<dbReference type="Pfam" id="PF01582">
    <property type="entry name" value="TIR"/>
    <property type="match status" value="1"/>
</dbReference>
<dbReference type="InterPro" id="IPR035897">
    <property type="entry name" value="Toll_tir_struct_dom_sf"/>
</dbReference>
<dbReference type="EMBL" id="JAUUTY010000002">
    <property type="protein sequence ID" value="KAK1679618.1"/>
    <property type="molecule type" value="Genomic_DNA"/>
</dbReference>
<dbReference type="Proteomes" id="UP001231189">
    <property type="component" value="Unassembled WGS sequence"/>
</dbReference>
<organism evidence="3 4">
    <name type="scientific">Lolium multiflorum</name>
    <name type="common">Italian ryegrass</name>
    <name type="synonym">Lolium perenne subsp. multiflorum</name>
    <dbReference type="NCBI Taxonomy" id="4521"/>
    <lineage>
        <taxon>Eukaryota</taxon>
        <taxon>Viridiplantae</taxon>
        <taxon>Streptophyta</taxon>
        <taxon>Embryophyta</taxon>
        <taxon>Tracheophyta</taxon>
        <taxon>Spermatophyta</taxon>
        <taxon>Magnoliopsida</taxon>
        <taxon>Liliopsida</taxon>
        <taxon>Poales</taxon>
        <taxon>Poaceae</taxon>
        <taxon>BOP clade</taxon>
        <taxon>Pooideae</taxon>
        <taxon>Poodae</taxon>
        <taxon>Poeae</taxon>
        <taxon>Poeae Chloroplast Group 2 (Poeae type)</taxon>
        <taxon>Loliodinae</taxon>
        <taxon>Loliinae</taxon>
        <taxon>Lolium</taxon>
    </lineage>
</organism>
<evidence type="ECO:0000313" key="4">
    <source>
        <dbReference type="Proteomes" id="UP001231189"/>
    </source>
</evidence>
<gene>
    <name evidence="3" type="ORF">QYE76_040466</name>
</gene>
<dbReference type="PANTHER" id="PTHR32009:SF131">
    <property type="entry name" value="OS07G0566800 PROTEIN"/>
    <property type="match status" value="1"/>
</dbReference>
<sequence>MAATGYSSRRSSAMVSRLRASAEAAAQVIEGRTRQQQAVVTRRVEYYDEESVAGEARYDVFINHRGVDTKRTVARLLYERLARDGVNGFLDNMSMRPGDRLEDRISAGIRECSVAVAIFSPSYCHSEYCLRELAMIVESRKAIIPIFYNIKPSELILPQAIADSDVYLPRDLERFRFALREAKNTVGITYDSATGDMAELVSAAAEAVFYNIEKMEKVQRREMIVSRL</sequence>
<dbReference type="InterPro" id="IPR000157">
    <property type="entry name" value="TIR_dom"/>
</dbReference>
<keyword evidence="1" id="KW-0520">NAD</keyword>
<comment type="caution">
    <text evidence="3">The sequence shown here is derived from an EMBL/GenBank/DDBJ whole genome shotgun (WGS) entry which is preliminary data.</text>
</comment>
<name>A0AAD8TCU2_LOLMU</name>
<evidence type="ECO:0000313" key="3">
    <source>
        <dbReference type="EMBL" id="KAK1679618.1"/>
    </source>
</evidence>
<dbReference type="PANTHER" id="PTHR32009">
    <property type="entry name" value="TMV RESISTANCE PROTEIN N-LIKE"/>
    <property type="match status" value="1"/>
</dbReference>
<protein>
    <recommendedName>
        <fullName evidence="2">TIR domain-containing protein</fullName>
    </recommendedName>
</protein>
<proteinExistence type="predicted"/>
<dbReference type="AlphaFoldDB" id="A0AAD8TCU2"/>
<evidence type="ECO:0000259" key="2">
    <source>
        <dbReference type="PROSITE" id="PS50104"/>
    </source>
</evidence>
<dbReference type="Gene3D" id="3.40.50.10140">
    <property type="entry name" value="Toll/interleukin-1 receptor homology (TIR) domain"/>
    <property type="match status" value="1"/>
</dbReference>
<dbReference type="SMART" id="SM00255">
    <property type="entry name" value="TIR"/>
    <property type="match status" value="1"/>
</dbReference>
<reference evidence="3" key="1">
    <citation type="submission" date="2023-07" db="EMBL/GenBank/DDBJ databases">
        <title>A chromosome-level genome assembly of Lolium multiflorum.</title>
        <authorList>
            <person name="Chen Y."/>
            <person name="Copetti D."/>
            <person name="Kolliker R."/>
            <person name="Studer B."/>
        </authorList>
    </citation>
    <scope>NUCLEOTIDE SEQUENCE</scope>
    <source>
        <strain evidence="3">02402/16</strain>
        <tissue evidence="3">Leaf</tissue>
    </source>
</reference>
<evidence type="ECO:0000256" key="1">
    <source>
        <dbReference type="ARBA" id="ARBA00023027"/>
    </source>
</evidence>
<dbReference type="GO" id="GO:0007165">
    <property type="term" value="P:signal transduction"/>
    <property type="evidence" value="ECO:0007669"/>
    <property type="project" value="InterPro"/>
</dbReference>
<keyword evidence="4" id="KW-1185">Reference proteome</keyword>